<name>A0A2G4EV56_9CYAN</name>
<keyword evidence="3" id="KW-1185">Reference proteome</keyword>
<dbReference type="EMBL" id="NXIB02000200">
    <property type="protein sequence ID" value="PHX53423.1"/>
    <property type="molecule type" value="Genomic_DNA"/>
</dbReference>
<organism evidence="2 3">
    <name type="scientific">Tychonema bourrellyi FEM_GT703</name>
    <dbReference type="NCBI Taxonomy" id="2040638"/>
    <lineage>
        <taxon>Bacteria</taxon>
        <taxon>Bacillati</taxon>
        <taxon>Cyanobacteriota</taxon>
        <taxon>Cyanophyceae</taxon>
        <taxon>Oscillatoriophycideae</taxon>
        <taxon>Oscillatoriales</taxon>
        <taxon>Microcoleaceae</taxon>
        <taxon>Tychonema</taxon>
    </lineage>
</organism>
<comment type="caution">
    <text evidence="2">The sequence shown here is derived from an EMBL/GenBank/DDBJ whole genome shotgun (WGS) entry which is preliminary data.</text>
</comment>
<dbReference type="RefSeq" id="WP_096831872.1">
    <property type="nucleotide sequence ID" value="NZ_NXIB02000200.1"/>
</dbReference>
<sequence length="162" mass="17907">MYFLPKQIAALILIVAACCFLTVSCTDNSRAAQCIRLNDAVTKAYSFLGKERDSNDTATIKKLAKDLNQTSKELESLQLTDTNLKEFQSESVKSFRQMGQTFGDIGKSLEVGNSAPISIEGREQIRKARADIIKYGEQANDAVVNQEAVTKKLIKYCQSDVS</sequence>
<protein>
    <recommendedName>
        <fullName evidence="4">Lipoprotein</fullName>
    </recommendedName>
</protein>
<feature type="signal peptide" evidence="1">
    <location>
        <begin position="1"/>
        <end position="25"/>
    </location>
</feature>
<keyword evidence="1" id="KW-0732">Signal</keyword>
<evidence type="ECO:0000313" key="2">
    <source>
        <dbReference type="EMBL" id="PHX53423.1"/>
    </source>
</evidence>
<dbReference type="AlphaFoldDB" id="A0A2G4EV56"/>
<evidence type="ECO:0008006" key="4">
    <source>
        <dbReference type="Google" id="ProtNLM"/>
    </source>
</evidence>
<gene>
    <name evidence="2" type="ORF">CP500_021590</name>
</gene>
<dbReference type="OrthoDB" id="455956at2"/>
<accession>A0A2G4EV56</accession>
<dbReference type="PROSITE" id="PS51257">
    <property type="entry name" value="PROKAR_LIPOPROTEIN"/>
    <property type="match status" value="1"/>
</dbReference>
<evidence type="ECO:0000256" key="1">
    <source>
        <dbReference type="SAM" id="SignalP"/>
    </source>
</evidence>
<evidence type="ECO:0000313" key="3">
    <source>
        <dbReference type="Proteomes" id="UP000226442"/>
    </source>
</evidence>
<dbReference type="Proteomes" id="UP000226442">
    <property type="component" value="Unassembled WGS sequence"/>
</dbReference>
<feature type="chain" id="PRO_5013908582" description="Lipoprotein" evidence="1">
    <location>
        <begin position="26"/>
        <end position="162"/>
    </location>
</feature>
<reference evidence="2" key="1">
    <citation type="submission" date="2017-10" db="EMBL/GenBank/DDBJ databases">
        <title>Draft genome sequence of the planktic cyanobacteria Tychonema bourrellyi isolated from alpine lentic freshwater.</title>
        <authorList>
            <person name="Tett A."/>
            <person name="Armanini F."/>
            <person name="Asnicar F."/>
            <person name="Boscaini A."/>
            <person name="Pasolli E."/>
            <person name="Zolfo M."/>
            <person name="Donati C."/>
            <person name="Salmaso N."/>
            <person name="Segata N."/>
        </authorList>
    </citation>
    <scope>NUCLEOTIDE SEQUENCE</scope>
    <source>
        <strain evidence="2">FEM_GT703</strain>
    </source>
</reference>
<proteinExistence type="predicted"/>